<dbReference type="InterPro" id="IPR051686">
    <property type="entry name" value="Lipoprotein_DolP"/>
</dbReference>
<keyword evidence="1" id="KW-0732">Signal</keyword>
<dbReference type="PANTHER" id="PTHR34606">
    <property type="entry name" value="BON DOMAIN-CONTAINING PROTEIN"/>
    <property type="match status" value="1"/>
</dbReference>
<evidence type="ECO:0000259" key="2">
    <source>
        <dbReference type="PROSITE" id="PS50914"/>
    </source>
</evidence>
<evidence type="ECO:0000313" key="4">
    <source>
        <dbReference type="Proteomes" id="UP001236369"/>
    </source>
</evidence>
<organism evidence="3 4">
    <name type="scientific">Methylobacterium persicinum</name>
    <dbReference type="NCBI Taxonomy" id="374426"/>
    <lineage>
        <taxon>Bacteria</taxon>
        <taxon>Pseudomonadati</taxon>
        <taxon>Pseudomonadota</taxon>
        <taxon>Alphaproteobacteria</taxon>
        <taxon>Hyphomicrobiales</taxon>
        <taxon>Methylobacteriaceae</taxon>
        <taxon>Methylobacterium</taxon>
    </lineage>
</organism>
<name>A0ABU0HT38_9HYPH</name>
<evidence type="ECO:0000256" key="1">
    <source>
        <dbReference type="ARBA" id="ARBA00022729"/>
    </source>
</evidence>
<dbReference type="Pfam" id="PF04972">
    <property type="entry name" value="BON"/>
    <property type="match status" value="3"/>
</dbReference>
<keyword evidence="4" id="KW-1185">Reference proteome</keyword>
<dbReference type="EMBL" id="JAUSVV010000037">
    <property type="protein sequence ID" value="MDQ0445470.1"/>
    <property type="molecule type" value="Genomic_DNA"/>
</dbReference>
<dbReference type="InterPro" id="IPR007055">
    <property type="entry name" value="BON_dom"/>
</dbReference>
<protein>
    <submittedName>
        <fullName evidence="3">Osmotically-inducible protein OsmY</fullName>
    </submittedName>
</protein>
<dbReference type="Gene3D" id="3.30.1340.30">
    <property type="match status" value="3"/>
</dbReference>
<feature type="domain" description="BON" evidence="2">
    <location>
        <begin position="149"/>
        <end position="216"/>
    </location>
</feature>
<gene>
    <name evidence="3" type="ORF">QO016_004999</name>
</gene>
<feature type="domain" description="BON" evidence="2">
    <location>
        <begin position="78"/>
        <end position="146"/>
    </location>
</feature>
<dbReference type="RefSeq" id="WP_238253006.1">
    <property type="nucleotide sequence ID" value="NZ_BPQX01000066.1"/>
</dbReference>
<accession>A0ABU0HT38</accession>
<proteinExistence type="predicted"/>
<comment type="caution">
    <text evidence="3">The sequence shown here is derived from an EMBL/GenBank/DDBJ whole genome shotgun (WGS) entry which is preliminary data.</text>
</comment>
<evidence type="ECO:0000313" key="3">
    <source>
        <dbReference type="EMBL" id="MDQ0445470.1"/>
    </source>
</evidence>
<dbReference type="InterPro" id="IPR014004">
    <property type="entry name" value="Transpt-assoc_nodulatn_dom_bac"/>
</dbReference>
<reference evidence="3 4" key="1">
    <citation type="submission" date="2023-07" db="EMBL/GenBank/DDBJ databases">
        <title>Genomic Encyclopedia of Type Strains, Phase IV (KMG-IV): sequencing the most valuable type-strain genomes for metagenomic binning, comparative biology and taxonomic classification.</title>
        <authorList>
            <person name="Goeker M."/>
        </authorList>
    </citation>
    <scope>NUCLEOTIDE SEQUENCE [LARGE SCALE GENOMIC DNA]</scope>
    <source>
        <strain evidence="3 4">DSM 19562</strain>
    </source>
</reference>
<dbReference type="PANTHER" id="PTHR34606:SF4">
    <property type="entry name" value="OUTER MEMBRANE LIPOPROTEIN DOLP"/>
    <property type="match status" value="1"/>
</dbReference>
<dbReference type="SMART" id="SM00749">
    <property type="entry name" value="BON"/>
    <property type="match status" value="3"/>
</dbReference>
<feature type="domain" description="BON" evidence="2">
    <location>
        <begin position="3"/>
        <end position="71"/>
    </location>
</feature>
<dbReference type="PROSITE" id="PS50914">
    <property type="entry name" value="BON"/>
    <property type="match status" value="3"/>
</dbReference>
<dbReference type="Proteomes" id="UP001236369">
    <property type="component" value="Unassembled WGS sequence"/>
</dbReference>
<sequence>MTPDERLKHDVLAELAWDPSITAAALVASAKDGIVTLTGRTTSFAQKHAAEAATHRVKGVKAIASEIEVDLPFEHRRTDEDIAAAIVNRLDWDAAILPDTVTAQVRDGWVTLNGAVDWNFQRETAALDVQSMLGVVGLTNQITIKPRANAERIAEGIHSALGRSWFFDPKSVGVAVVGDHVRLTGSVHTENERRLAAVTAWGCPGVAIVENDLSIV</sequence>